<comment type="subcellular location">
    <subcellularLocation>
        <location evidence="1 4">Archaeal flagellum</location>
    </subcellularLocation>
</comment>
<evidence type="ECO:0000256" key="3">
    <source>
        <dbReference type="ARBA" id="ARBA00022440"/>
    </source>
</evidence>
<dbReference type="EMBL" id="CP064786">
    <property type="protein sequence ID" value="QSG03272.1"/>
    <property type="molecule type" value="Genomic_DNA"/>
</dbReference>
<dbReference type="AlphaFoldDB" id="A0A897MS42"/>
<dbReference type="PANTHER" id="PTHR35903">
    <property type="entry name" value="FLAGELLIN B1"/>
    <property type="match status" value="1"/>
</dbReference>
<gene>
    <name evidence="6" type="primary">flaB</name>
    <name evidence="6" type="ORF">AArcS_2072</name>
</gene>
<dbReference type="NCBIfam" id="TIGR02537">
    <property type="entry name" value="arch_flag_Nterm"/>
    <property type="match status" value="1"/>
</dbReference>
<dbReference type="Pfam" id="PF01917">
    <property type="entry name" value="Flagellin_arch-type"/>
    <property type="match status" value="1"/>
</dbReference>
<reference evidence="6" key="1">
    <citation type="submission" date="2020-11" db="EMBL/GenBank/DDBJ databases">
        <title>Carbohydrate-dependent, anaerobic sulfur respiration: A novel catabolism in halophilic archaea.</title>
        <authorList>
            <person name="Sorokin D.Y."/>
            <person name="Messina E."/>
            <person name="Smedile F."/>
            <person name="La Cono V."/>
            <person name="Hallsworth J.E."/>
            <person name="Yakimov M.M."/>
        </authorList>
    </citation>
    <scope>NUCLEOTIDE SEQUENCE</scope>
    <source>
        <strain evidence="6">AArc-S</strain>
    </source>
</reference>
<keyword evidence="6" id="KW-0969">Cilium</keyword>
<dbReference type="PANTHER" id="PTHR35903:SF1">
    <property type="entry name" value="FLAGELLIN B1"/>
    <property type="match status" value="1"/>
</dbReference>
<dbReference type="GeneID" id="70685448"/>
<dbReference type="GO" id="GO:0097588">
    <property type="term" value="P:archaeal or bacterial-type flagellum-dependent cell motility"/>
    <property type="evidence" value="ECO:0007669"/>
    <property type="project" value="InterPro"/>
</dbReference>
<dbReference type="Proteomes" id="UP000663586">
    <property type="component" value="Chromosome"/>
</dbReference>
<feature type="transmembrane region" description="Helical" evidence="5">
    <location>
        <begin position="12"/>
        <end position="34"/>
    </location>
</feature>
<keyword evidence="5" id="KW-0472">Membrane</keyword>
<evidence type="ECO:0000256" key="2">
    <source>
        <dbReference type="ARBA" id="ARBA00010256"/>
    </source>
</evidence>
<evidence type="ECO:0000256" key="1">
    <source>
        <dbReference type="ARBA" id="ARBA00004618"/>
    </source>
</evidence>
<evidence type="ECO:0000256" key="5">
    <source>
        <dbReference type="SAM" id="Phobius"/>
    </source>
</evidence>
<keyword evidence="5" id="KW-1133">Transmembrane helix</keyword>
<accession>A0A897MS42</accession>
<comment type="function">
    <text evidence="4">Flagellin is the subunit protein which polymerizes to form the filaments of archaeal flagella.</text>
</comment>
<sequence>MNAATDQRGQVGVETLIVFIAMILVAAIAATMMITTVSSLQSTAETSSQDSQDQVTNQLLILSATGRVDTSTAEPRIDRVQLSVMPAPGASEIDLSGASVEYIGSNGVRNYSYEAAYGDSFEVIATADPDGTAPVLTSRDDRYTIAFDLDAGDRDTTLATGESATLRIVGASGAETTWIVTAPHSLDRADDGDVVEL</sequence>
<dbReference type="KEGG" id="hara:AArcS_2072"/>
<dbReference type="InterPro" id="IPR013373">
    <property type="entry name" value="Flagellin/pilin_N_arc"/>
</dbReference>
<dbReference type="GO" id="GO:0005198">
    <property type="term" value="F:structural molecule activity"/>
    <property type="evidence" value="ECO:0007669"/>
    <property type="project" value="InterPro"/>
</dbReference>
<dbReference type="RefSeq" id="WP_238477329.1">
    <property type="nucleotide sequence ID" value="NZ_CP064786.1"/>
</dbReference>
<organism evidence="6 7">
    <name type="scientific">Natranaeroarchaeum sulfidigenes</name>
    <dbReference type="NCBI Taxonomy" id="2784880"/>
    <lineage>
        <taxon>Archaea</taxon>
        <taxon>Methanobacteriati</taxon>
        <taxon>Methanobacteriota</taxon>
        <taxon>Stenosarchaea group</taxon>
        <taxon>Halobacteria</taxon>
        <taxon>Halobacteriales</taxon>
        <taxon>Natronoarchaeaceae</taxon>
        <taxon>Natranaeroarchaeum</taxon>
    </lineage>
</organism>
<comment type="similarity">
    <text evidence="2 4">Belongs to the archaeal flagellin family.</text>
</comment>
<evidence type="ECO:0000256" key="4">
    <source>
        <dbReference type="RuleBase" id="RU361282"/>
    </source>
</evidence>
<protein>
    <recommendedName>
        <fullName evidence="4">Flagellin</fullName>
    </recommendedName>
</protein>
<keyword evidence="7" id="KW-1185">Reference proteome</keyword>
<proteinExistence type="inferred from homology"/>
<name>A0A897MS42_9EURY</name>
<keyword evidence="6" id="KW-0966">Cell projection</keyword>
<keyword evidence="3 4" id="KW-0974">Archaeal flagellum</keyword>
<keyword evidence="6" id="KW-0282">Flagellum</keyword>
<evidence type="ECO:0000313" key="6">
    <source>
        <dbReference type="EMBL" id="QSG03272.1"/>
    </source>
</evidence>
<evidence type="ECO:0000313" key="7">
    <source>
        <dbReference type="Proteomes" id="UP000663586"/>
    </source>
</evidence>
<dbReference type="GO" id="GO:0097589">
    <property type="term" value="C:archaeal-type flagellum"/>
    <property type="evidence" value="ECO:0007669"/>
    <property type="project" value="UniProtKB-SubCell"/>
</dbReference>
<keyword evidence="5" id="KW-0812">Transmembrane</keyword>
<dbReference type="InterPro" id="IPR002774">
    <property type="entry name" value="Flagellin_arc-type"/>
</dbReference>